<evidence type="ECO:0000313" key="4">
    <source>
        <dbReference type="EMBL" id="CDH07226.1"/>
    </source>
</evidence>
<feature type="domain" description="Tail sheath protein subtilisin-like" evidence="2">
    <location>
        <begin position="211"/>
        <end position="365"/>
    </location>
</feature>
<proteinExistence type="inferred from homology"/>
<dbReference type="PIRSF" id="PIRSF007349">
    <property type="entry name" value="Tsp_L"/>
    <property type="match status" value="1"/>
</dbReference>
<dbReference type="Proteomes" id="UP000028483">
    <property type="component" value="Unassembled WGS sequence"/>
</dbReference>
<dbReference type="AlphaFoldDB" id="A0A077PC47"/>
<evidence type="ECO:0000313" key="5">
    <source>
        <dbReference type="Proteomes" id="UP000028483"/>
    </source>
</evidence>
<dbReference type="EMBL" id="CBSX010000178">
    <property type="protein sequence ID" value="CDH07226.1"/>
    <property type="molecule type" value="Genomic_DNA"/>
</dbReference>
<comment type="caution">
    <text evidence="4">The sequence shown here is derived from an EMBL/GenBank/DDBJ whole genome shotgun (WGS) entry which is preliminary data.</text>
</comment>
<gene>
    <name evidence="4" type="ORF">XBO1_2590005</name>
</gene>
<evidence type="ECO:0000259" key="2">
    <source>
        <dbReference type="Pfam" id="PF04984"/>
    </source>
</evidence>
<sequence length="477" mass="51111">MIDFDTIPSSLRKPGKYFEFNTRMATRTLPGNPQRVLIIAPMGDDGQADALRPLDIYSDNEAARQFGAGSLAHLMARAAIQANSYLQLQVIGLKTARAGQAAQATLSLTGPATGSGTLYLWVGDQRLDIAVEAGDSLDTLNGAVVAAVTAATALPVTATPLNQGTADAPRYGITLAVRQAGEFGNAIRLKTACTAKGIGVTLSDMAGGENDPDIQPALDAVFAAGHHIIISPFSTKTALLALRTHLDKTGNALEQRGAIGVAGWTGTLATGTTLAGDINDGRLTLGWYPGSARLPAELAAAYGAVIAREEDPARPLNTLPLAGMDITPVMHRASRNEQENALHNGLTPIEVGAGDRVQIVRAITTYTRNADSVDDISLLDLTTIRTLDYTRKACRERISQRFPRDKLNERTRQKVRSELLDVLLKLEDSEILEQVEENKDKLIVERNDKDPNRLDAEIPADVVNGLHVFAGRIDLYL</sequence>
<protein>
    <submittedName>
        <fullName evidence="4">Putative phage sheath protein</fullName>
    </submittedName>
</protein>
<evidence type="ECO:0000259" key="3">
    <source>
        <dbReference type="Pfam" id="PF17482"/>
    </source>
</evidence>
<comment type="similarity">
    <text evidence="1">Belongs to the myoviridae tail sheath protein family.</text>
</comment>
<evidence type="ECO:0000256" key="1">
    <source>
        <dbReference type="ARBA" id="ARBA00008005"/>
    </source>
</evidence>
<dbReference type="HOGENOM" id="CLU_023068_2_0_6"/>
<dbReference type="Pfam" id="PF17482">
    <property type="entry name" value="Phage_sheath_1C"/>
    <property type="match status" value="1"/>
</dbReference>
<organism evidence="4 5">
    <name type="scientific">Xenorhabdus bovienii str. oregonense</name>
    <dbReference type="NCBI Taxonomy" id="1398202"/>
    <lineage>
        <taxon>Bacteria</taxon>
        <taxon>Pseudomonadati</taxon>
        <taxon>Pseudomonadota</taxon>
        <taxon>Gammaproteobacteria</taxon>
        <taxon>Enterobacterales</taxon>
        <taxon>Morganellaceae</taxon>
        <taxon>Xenorhabdus</taxon>
    </lineage>
</organism>
<feature type="domain" description="Tail sheath protein C-terminal" evidence="3">
    <location>
        <begin position="376"/>
        <end position="474"/>
    </location>
</feature>
<name>A0A077PC47_XENBV</name>
<dbReference type="Pfam" id="PF04984">
    <property type="entry name" value="Phage_sheath_1"/>
    <property type="match status" value="1"/>
</dbReference>
<dbReference type="RefSeq" id="WP_038259032.1">
    <property type="nucleotide sequence ID" value="NZ_CAWLUU010000226.1"/>
</dbReference>
<accession>A0A077PC47</accession>
<dbReference type="InterPro" id="IPR035089">
    <property type="entry name" value="Phage_sheath_subtilisin"/>
</dbReference>
<dbReference type="InterPro" id="IPR020287">
    <property type="entry name" value="Tail_sheath_C"/>
</dbReference>
<reference evidence="4" key="1">
    <citation type="submission" date="2013-07" db="EMBL/GenBank/DDBJ databases">
        <title>Sub-species coevolution in mutualistic symbiosis.</title>
        <authorList>
            <person name="Murfin K."/>
            <person name="Klassen J."/>
            <person name="Lee M."/>
            <person name="Forst S."/>
            <person name="Stock P."/>
            <person name="Goodrich-Blair H."/>
        </authorList>
    </citation>
    <scope>NUCLEOTIDE SEQUENCE [LARGE SCALE GENOMIC DNA]</scope>
    <source>
        <strain evidence="4">Oregonense</strain>
    </source>
</reference>
<dbReference type="InterPro" id="IPR007067">
    <property type="entry name" value="Tail_sheath"/>
</dbReference>